<name>A0A8K0TBR9_9PEZI</name>
<protein>
    <submittedName>
        <fullName evidence="2">Uncharacterized protein</fullName>
    </submittedName>
</protein>
<evidence type="ECO:0000313" key="3">
    <source>
        <dbReference type="Proteomes" id="UP000813385"/>
    </source>
</evidence>
<evidence type="ECO:0000256" key="1">
    <source>
        <dbReference type="SAM" id="MobiDB-lite"/>
    </source>
</evidence>
<accession>A0A8K0TBR9</accession>
<dbReference type="EMBL" id="JAGPXD010000005">
    <property type="protein sequence ID" value="KAH7353454.1"/>
    <property type="molecule type" value="Genomic_DNA"/>
</dbReference>
<sequence length="552" mass="61144">MESYATPHNSSPSRGAPEGTFRESIIPATQWAHEYQSAHTETPTVDPALLSHINCSYFSAKNVAPTLLGLKQHAQALAILIKQISVSTDFCIVDATDRIKGHAPPSRYLENEAFDYLTDLNKPYTNDDEWHNKPLPTLHNRIARPTHTALEAVCPLSRARLVSTDANGGQERHFCSHSELAEHASDCLEILDHEYSATGGLLSMLPTDNAVDEEAMENANNTFLGQWLLFTQATVGRMHELELAYANALDTLAGEAAVPLQTLSKASLGEVPDAAGRTIAYPQDRFVLCNAGEDTFEFIHRVLDKQEALIEPKEEAWKAAGVVGERMWREHRGGALYEAGLVAWDVTTRFIRLRGKARSPIFILPAHGEHPAVAETRKLETQRPTVVSVRTPVWPAPVSHWQQKYQARLDRAGVTEGRNIELEQQNVQLLAAQQLHQNEIASMGEDLALFEAYFGLKEGEVTANPEVAEQVRAFMEYKARNEKYEGSWEKLYQVLPDKYHGKLDELYEAELGEGGQKLGTDDGGKGKGKGKEKATATVTVESDDEVMEGVDV</sequence>
<keyword evidence="3" id="KW-1185">Reference proteome</keyword>
<dbReference type="Proteomes" id="UP000813385">
    <property type="component" value="Unassembled WGS sequence"/>
</dbReference>
<feature type="compositionally biased region" description="Polar residues" evidence="1">
    <location>
        <begin position="1"/>
        <end position="13"/>
    </location>
</feature>
<comment type="caution">
    <text evidence="2">The sequence shown here is derived from an EMBL/GenBank/DDBJ whole genome shotgun (WGS) entry which is preliminary data.</text>
</comment>
<organism evidence="2 3">
    <name type="scientific">Plectosphaerella cucumerina</name>
    <dbReference type="NCBI Taxonomy" id="40658"/>
    <lineage>
        <taxon>Eukaryota</taxon>
        <taxon>Fungi</taxon>
        <taxon>Dikarya</taxon>
        <taxon>Ascomycota</taxon>
        <taxon>Pezizomycotina</taxon>
        <taxon>Sordariomycetes</taxon>
        <taxon>Hypocreomycetidae</taxon>
        <taxon>Glomerellales</taxon>
        <taxon>Plectosphaerellaceae</taxon>
        <taxon>Plectosphaerella</taxon>
    </lineage>
</organism>
<dbReference type="AlphaFoldDB" id="A0A8K0TBR9"/>
<reference evidence="2" key="1">
    <citation type="journal article" date="2021" name="Nat. Commun.">
        <title>Genetic determinants of endophytism in the Arabidopsis root mycobiome.</title>
        <authorList>
            <person name="Mesny F."/>
            <person name="Miyauchi S."/>
            <person name="Thiergart T."/>
            <person name="Pickel B."/>
            <person name="Atanasova L."/>
            <person name="Karlsson M."/>
            <person name="Huettel B."/>
            <person name="Barry K.W."/>
            <person name="Haridas S."/>
            <person name="Chen C."/>
            <person name="Bauer D."/>
            <person name="Andreopoulos W."/>
            <person name="Pangilinan J."/>
            <person name="LaButti K."/>
            <person name="Riley R."/>
            <person name="Lipzen A."/>
            <person name="Clum A."/>
            <person name="Drula E."/>
            <person name="Henrissat B."/>
            <person name="Kohler A."/>
            <person name="Grigoriev I.V."/>
            <person name="Martin F.M."/>
            <person name="Hacquard S."/>
        </authorList>
    </citation>
    <scope>NUCLEOTIDE SEQUENCE</scope>
    <source>
        <strain evidence="2">MPI-CAGE-AT-0016</strain>
    </source>
</reference>
<feature type="region of interest" description="Disordered" evidence="1">
    <location>
        <begin position="514"/>
        <end position="552"/>
    </location>
</feature>
<feature type="compositionally biased region" description="Basic and acidic residues" evidence="1">
    <location>
        <begin position="519"/>
        <end position="534"/>
    </location>
</feature>
<dbReference type="OrthoDB" id="5413531at2759"/>
<feature type="region of interest" description="Disordered" evidence="1">
    <location>
        <begin position="1"/>
        <end position="20"/>
    </location>
</feature>
<proteinExistence type="predicted"/>
<feature type="compositionally biased region" description="Acidic residues" evidence="1">
    <location>
        <begin position="541"/>
        <end position="552"/>
    </location>
</feature>
<evidence type="ECO:0000313" key="2">
    <source>
        <dbReference type="EMBL" id="KAH7353454.1"/>
    </source>
</evidence>
<gene>
    <name evidence="2" type="ORF">B0T11DRAFT_117872</name>
</gene>